<comment type="caution">
    <text evidence="1">The sequence shown here is derived from an EMBL/GenBank/DDBJ whole genome shotgun (WGS) entry which is preliminary data.</text>
</comment>
<sequence length="109" mass="12403">MGNQPSKVKERVGDQLAKVVLSVGYHRWIDRRCRQRLQSRAVGGEASAISYRALEEAVEQGSIFITRGHPAWLEQEPVIVERLEFVPTVCEDVADANALDEEVMYDRFE</sequence>
<dbReference type="EMBL" id="CAXLJM020000092">
    <property type="protein sequence ID" value="CAL8132228.1"/>
    <property type="molecule type" value="Genomic_DNA"/>
</dbReference>
<gene>
    <name evidence="1" type="ORF">ODALV1_LOCUS24532</name>
</gene>
<evidence type="ECO:0000313" key="1">
    <source>
        <dbReference type="EMBL" id="CAL8132228.1"/>
    </source>
</evidence>
<proteinExistence type="predicted"/>
<organism evidence="1 2">
    <name type="scientific">Orchesella dallaii</name>
    <dbReference type="NCBI Taxonomy" id="48710"/>
    <lineage>
        <taxon>Eukaryota</taxon>
        <taxon>Metazoa</taxon>
        <taxon>Ecdysozoa</taxon>
        <taxon>Arthropoda</taxon>
        <taxon>Hexapoda</taxon>
        <taxon>Collembola</taxon>
        <taxon>Entomobryomorpha</taxon>
        <taxon>Entomobryoidea</taxon>
        <taxon>Orchesellidae</taxon>
        <taxon>Orchesellinae</taxon>
        <taxon>Orchesella</taxon>
    </lineage>
</organism>
<protein>
    <submittedName>
        <fullName evidence="1">Uncharacterized protein</fullName>
    </submittedName>
</protein>
<keyword evidence="2" id="KW-1185">Reference proteome</keyword>
<name>A0ABP1RPB3_9HEXA</name>
<dbReference type="Proteomes" id="UP001642540">
    <property type="component" value="Unassembled WGS sequence"/>
</dbReference>
<accession>A0ABP1RPB3</accession>
<reference evidence="1 2" key="1">
    <citation type="submission" date="2024-08" db="EMBL/GenBank/DDBJ databases">
        <authorList>
            <person name="Cucini C."/>
            <person name="Frati F."/>
        </authorList>
    </citation>
    <scope>NUCLEOTIDE SEQUENCE [LARGE SCALE GENOMIC DNA]</scope>
</reference>
<evidence type="ECO:0000313" key="2">
    <source>
        <dbReference type="Proteomes" id="UP001642540"/>
    </source>
</evidence>